<name>A0A091DZS9_FUKDA</name>
<reference evidence="6 7" key="1">
    <citation type="submission" date="2013-11" db="EMBL/GenBank/DDBJ databases">
        <title>The Damaraland mole rat (Fukomys damarensis) genome and evolution of African mole rats.</title>
        <authorList>
            <person name="Gladyshev V.N."/>
            <person name="Fang X."/>
        </authorList>
    </citation>
    <scope>NUCLEOTIDE SEQUENCE [LARGE SCALE GENOMIC DNA]</scope>
    <source>
        <tissue evidence="6">Liver</tissue>
    </source>
</reference>
<proteinExistence type="predicted"/>
<feature type="domain" description="Transmembrane protein 225" evidence="5">
    <location>
        <begin position="1"/>
        <end position="112"/>
    </location>
</feature>
<dbReference type="OMA" id="IVWIHSA"/>
<evidence type="ECO:0000259" key="5">
    <source>
        <dbReference type="Pfam" id="PF25452"/>
    </source>
</evidence>
<dbReference type="Gene3D" id="1.20.140.150">
    <property type="match status" value="1"/>
</dbReference>
<dbReference type="Pfam" id="PF25452">
    <property type="entry name" value="TM225"/>
    <property type="match status" value="1"/>
</dbReference>
<dbReference type="AlphaFoldDB" id="A0A091DZS9"/>
<comment type="subcellular location">
    <subcellularLocation>
        <location evidence="1">Membrane</location>
        <topology evidence="1">Multi-pass membrane protein</topology>
    </subcellularLocation>
</comment>
<evidence type="ECO:0000256" key="3">
    <source>
        <dbReference type="ARBA" id="ARBA00023136"/>
    </source>
</evidence>
<evidence type="ECO:0000313" key="6">
    <source>
        <dbReference type="EMBL" id="KFO35968.1"/>
    </source>
</evidence>
<keyword evidence="2 4" id="KW-0812">Transmembrane</keyword>
<dbReference type="EMBL" id="KN121589">
    <property type="protein sequence ID" value="KFO35968.1"/>
    <property type="molecule type" value="Genomic_DNA"/>
</dbReference>
<organism evidence="6 7">
    <name type="scientific">Fukomys damarensis</name>
    <name type="common">Damaraland mole rat</name>
    <name type="synonym">Cryptomys damarensis</name>
    <dbReference type="NCBI Taxonomy" id="885580"/>
    <lineage>
        <taxon>Eukaryota</taxon>
        <taxon>Metazoa</taxon>
        <taxon>Chordata</taxon>
        <taxon>Craniata</taxon>
        <taxon>Vertebrata</taxon>
        <taxon>Euteleostomi</taxon>
        <taxon>Mammalia</taxon>
        <taxon>Eutheria</taxon>
        <taxon>Euarchontoglires</taxon>
        <taxon>Glires</taxon>
        <taxon>Rodentia</taxon>
        <taxon>Hystricomorpha</taxon>
        <taxon>Bathyergidae</taxon>
        <taxon>Fukomys</taxon>
    </lineage>
</organism>
<protein>
    <submittedName>
        <fullName evidence="6">Transmembrane protein 225</fullName>
    </submittedName>
</protein>
<dbReference type="OrthoDB" id="9833398at2759"/>
<feature type="transmembrane region" description="Helical" evidence="4">
    <location>
        <begin position="65"/>
        <end position="88"/>
    </location>
</feature>
<accession>A0A091DZS9</accession>
<evidence type="ECO:0000256" key="2">
    <source>
        <dbReference type="ARBA" id="ARBA00022692"/>
    </source>
</evidence>
<keyword evidence="4" id="KW-1133">Transmembrane helix</keyword>
<dbReference type="PANTHER" id="PTHR36477:SF1">
    <property type="entry name" value="TRANSMEMBRANE PROTEIN 225"/>
    <property type="match status" value="1"/>
</dbReference>
<dbReference type="InterPro" id="IPR057351">
    <property type="entry name" value="TM225_dom"/>
</dbReference>
<dbReference type="GO" id="GO:0016020">
    <property type="term" value="C:membrane"/>
    <property type="evidence" value="ECO:0007669"/>
    <property type="project" value="UniProtKB-SubCell"/>
</dbReference>
<feature type="transmembrane region" description="Helical" evidence="4">
    <location>
        <begin position="94"/>
        <end position="112"/>
    </location>
</feature>
<dbReference type="Proteomes" id="UP000028990">
    <property type="component" value="Unassembled WGS sequence"/>
</dbReference>
<keyword evidence="7" id="KW-1185">Reference proteome</keyword>
<keyword evidence="3 4" id="KW-0472">Membrane</keyword>
<evidence type="ECO:0000256" key="4">
    <source>
        <dbReference type="SAM" id="Phobius"/>
    </source>
</evidence>
<evidence type="ECO:0000313" key="7">
    <source>
        <dbReference type="Proteomes" id="UP000028990"/>
    </source>
</evidence>
<gene>
    <name evidence="6" type="ORF">H920_02608</name>
</gene>
<sequence length="185" mass="21381">MSKRNIQTTNLLFSSWAVVSLMVGVFLEEWVELVPKIKKDKISRSPWMTCCSTIWPEDSLKVVRIMMMLALCLSFFLNLILGIQYTYMIPRNKYMHFIIAFICFLTGFLCLVQCKQPIHSRTCRKIHPSDEQCSDKQLSGHSIQVISLPESTAVPRSIVHTPLQDSKKDAVKKDHLQKRHVTWAL</sequence>
<dbReference type="InterPro" id="IPR033542">
    <property type="entry name" value="TM225"/>
</dbReference>
<dbReference type="PANTHER" id="PTHR36477">
    <property type="entry name" value="TRANSMEMBRANE PROTEIN 225"/>
    <property type="match status" value="1"/>
</dbReference>
<dbReference type="STRING" id="885580.ENSFDAP00000006891"/>
<evidence type="ECO:0000256" key="1">
    <source>
        <dbReference type="ARBA" id="ARBA00004141"/>
    </source>
</evidence>